<gene>
    <name evidence="3" type="ORF">J2800_002545</name>
</gene>
<keyword evidence="2" id="KW-1277">Toxin-antitoxin system</keyword>
<dbReference type="InterPro" id="IPR007712">
    <property type="entry name" value="RelE/ParE_toxin"/>
</dbReference>
<evidence type="ECO:0000313" key="4">
    <source>
        <dbReference type="Proteomes" id="UP001262754"/>
    </source>
</evidence>
<protein>
    <submittedName>
        <fullName evidence="3">Addiction module RelE/StbE family toxin</fullName>
    </submittedName>
</protein>
<dbReference type="Pfam" id="PF05016">
    <property type="entry name" value="ParE_toxin"/>
    <property type="match status" value="1"/>
</dbReference>
<comment type="similarity">
    <text evidence="1">Belongs to the RelE toxin family.</text>
</comment>
<dbReference type="InterPro" id="IPR051803">
    <property type="entry name" value="TA_system_RelE-like_toxin"/>
</dbReference>
<evidence type="ECO:0000313" key="3">
    <source>
        <dbReference type="EMBL" id="MDR6531792.1"/>
    </source>
</evidence>
<dbReference type="InterPro" id="IPR035093">
    <property type="entry name" value="RelE/ParE_toxin_dom_sf"/>
</dbReference>
<dbReference type="RefSeq" id="WP_056762514.1">
    <property type="nucleotide sequence ID" value="NZ_BMLD01000027.1"/>
</dbReference>
<comment type="caution">
    <text evidence="3">The sequence shown here is derived from an EMBL/GenBank/DDBJ whole genome shotgun (WGS) entry which is preliminary data.</text>
</comment>
<sequence length="90" mass="10112">MRRVVWTAEAIANLDSIFTYVAGFNAPAAARLAQRLQTAANSLVEHPERGRAASRGLRELATIHPYLIRYRFSDEAVVILRIRHGAQRPD</sequence>
<dbReference type="EMBL" id="JAVDRL010000007">
    <property type="protein sequence ID" value="MDR6531792.1"/>
    <property type="molecule type" value="Genomic_DNA"/>
</dbReference>
<dbReference type="Proteomes" id="UP001262754">
    <property type="component" value="Unassembled WGS sequence"/>
</dbReference>
<dbReference type="NCBIfam" id="TIGR02385">
    <property type="entry name" value="RelE_StbE"/>
    <property type="match status" value="1"/>
</dbReference>
<accession>A0ABU1N031</accession>
<dbReference type="Gene3D" id="3.30.2310.20">
    <property type="entry name" value="RelE-like"/>
    <property type="match status" value="1"/>
</dbReference>
<keyword evidence="4" id="KW-1185">Reference proteome</keyword>
<name>A0ABU1N031_9CAUL</name>
<reference evidence="3 4" key="1">
    <citation type="submission" date="2023-07" db="EMBL/GenBank/DDBJ databases">
        <title>Sorghum-associated microbial communities from plants grown in Nebraska, USA.</title>
        <authorList>
            <person name="Schachtman D."/>
        </authorList>
    </citation>
    <scope>NUCLEOTIDE SEQUENCE [LARGE SCALE GENOMIC DNA]</scope>
    <source>
        <strain evidence="3 4">DS2154</strain>
    </source>
</reference>
<dbReference type="PANTHER" id="PTHR33755">
    <property type="entry name" value="TOXIN PARE1-RELATED"/>
    <property type="match status" value="1"/>
</dbReference>
<organism evidence="3 4">
    <name type="scientific">Caulobacter rhizosphaerae</name>
    <dbReference type="NCBI Taxonomy" id="2010972"/>
    <lineage>
        <taxon>Bacteria</taxon>
        <taxon>Pseudomonadati</taxon>
        <taxon>Pseudomonadota</taxon>
        <taxon>Alphaproteobacteria</taxon>
        <taxon>Caulobacterales</taxon>
        <taxon>Caulobacteraceae</taxon>
        <taxon>Caulobacter</taxon>
    </lineage>
</organism>
<evidence type="ECO:0000256" key="2">
    <source>
        <dbReference type="ARBA" id="ARBA00022649"/>
    </source>
</evidence>
<evidence type="ECO:0000256" key="1">
    <source>
        <dbReference type="ARBA" id="ARBA00006226"/>
    </source>
</evidence>
<proteinExistence type="inferred from homology"/>